<reference evidence="5" key="1">
    <citation type="journal article" date="2019" name="Int. J. Syst. Evol. Microbiol.">
        <title>The Global Catalogue of Microorganisms (GCM) 10K type strain sequencing project: providing services to taxonomists for standard genome sequencing and annotation.</title>
        <authorList>
            <consortium name="The Broad Institute Genomics Platform"/>
            <consortium name="The Broad Institute Genome Sequencing Center for Infectious Disease"/>
            <person name="Wu L."/>
            <person name="Ma J."/>
        </authorList>
    </citation>
    <scope>NUCLEOTIDE SEQUENCE [LARGE SCALE GENOMIC DNA]</scope>
    <source>
        <strain evidence="5">JCM 17939</strain>
    </source>
</reference>
<keyword evidence="1" id="KW-1133">Transmembrane helix</keyword>
<proteinExistence type="predicted"/>
<evidence type="ECO:0000259" key="2">
    <source>
        <dbReference type="Pfam" id="PF07853"/>
    </source>
</evidence>
<evidence type="ECO:0000313" key="4">
    <source>
        <dbReference type="EMBL" id="GAA4638669.1"/>
    </source>
</evidence>
<dbReference type="InterPro" id="IPR043831">
    <property type="entry name" value="DUF5808"/>
</dbReference>
<dbReference type="Pfam" id="PF07853">
    <property type="entry name" value="DUF1648"/>
    <property type="match status" value="1"/>
</dbReference>
<gene>
    <name evidence="4" type="ORF">GCM10023196_097340</name>
</gene>
<feature type="transmembrane region" description="Helical" evidence="1">
    <location>
        <begin position="176"/>
        <end position="198"/>
    </location>
</feature>
<evidence type="ECO:0000259" key="3">
    <source>
        <dbReference type="Pfam" id="PF19124"/>
    </source>
</evidence>
<keyword evidence="5" id="KW-1185">Reference proteome</keyword>
<feature type="transmembrane region" description="Helical" evidence="1">
    <location>
        <begin position="6"/>
        <end position="31"/>
    </location>
</feature>
<dbReference type="RefSeq" id="WP_345442188.1">
    <property type="nucleotide sequence ID" value="NZ_BAABHK010000024.1"/>
</dbReference>
<feature type="transmembrane region" description="Helical" evidence="1">
    <location>
        <begin position="75"/>
        <end position="91"/>
    </location>
</feature>
<keyword evidence="1" id="KW-0472">Membrane</keyword>
<dbReference type="PANTHER" id="PTHR37810">
    <property type="entry name" value="IMMUNITY PROTEIN SDPI"/>
    <property type="match status" value="1"/>
</dbReference>
<feature type="transmembrane region" description="Helical" evidence="1">
    <location>
        <begin position="253"/>
        <end position="273"/>
    </location>
</feature>
<dbReference type="EMBL" id="BAABHK010000024">
    <property type="protein sequence ID" value="GAA4638669.1"/>
    <property type="molecule type" value="Genomic_DNA"/>
</dbReference>
<dbReference type="Pfam" id="PF19124">
    <property type="entry name" value="DUF5808"/>
    <property type="match status" value="1"/>
</dbReference>
<feature type="transmembrane region" description="Helical" evidence="1">
    <location>
        <begin position="218"/>
        <end position="241"/>
    </location>
</feature>
<feature type="domain" description="DUF1648" evidence="2">
    <location>
        <begin position="138"/>
        <end position="181"/>
    </location>
</feature>
<sequence length="364" mass="39460">MTGVTLFPVLLIGVVHWLIPSLVPPTVPFGVRVPLDQAHVPVIDAWRRRYRVGTAGATAAAVAVVLLGGPVAGPIAVTALLAVGLVLYLAAHRAIRETKTSEGWFAGRRQVTVVDTSLRTDPEPYPWRWALLSFVVPLVTVLIGLLEYPRLPDRLPTHFTMSGHPDRFADRSIGSAFGPLITQITLTVLMAALAWAVLRSRARLDAEDPQAATRHRRFVSAMARVLLALSACLNLTFLLAALQTWRLVEAGPVVAVVPAVTMLGVAVLLIVVVRTGQGGSRLHLGPARDGLPGIGRRPAPVNQDDDRFYRWGLVYYNRDDPALFVSKRFGVGWTLNMARPLSWVLLGATLVLITMSSLIGSLGR</sequence>
<feature type="transmembrane region" description="Helical" evidence="1">
    <location>
        <begin position="129"/>
        <end position="146"/>
    </location>
</feature>
<organism evidence="4 5">
    <name type="scientific">Actinoallomurus vinaceus</name>
    <dbReference type="NCBI Taxonomy" id="1080074"/>
    <lineage>
        <taxon>Bacteria</taxon>
        <taxon>Bacillati</taxon>
        <taxon>Actinomycetota</taxon>
        <taxon>Actinomycetes</taxon>
        <taxon>Streptosporangiales</taxon>
        <taxon>Thermomonosporaceae</taxon>
        <taxon>Actinoallomurus</taxon>
    </lineage>
</organism>
<dbReference type="PANTHER" id="PTHR37810:SF9">
    <property type="entry name" value="MEMBRANE PROTEIN"/>
    <property type="match status" value="1"/>
</dbReference>
<dbReference type="Proteomes" id="UP001501442">
    <property type="component" value="Unassembled WGS sequence"/>
</dbReference>
<feature type="transmembrane region" description="Helical" evidence="1">
    <location>
        <begin position="343"/>
        <end position="363"/>
    </location>
</feature>
<evidence type="ECO:0000313" key="5">
    <source>
        <dbReference type="Proteomes" id="UP001501442"/>
    </source>
</evidence>
<feature type="domain" description="DUF5808" evidence="3">
    <location>
        <begin position="318"/>
        <end position="343"/>
    </location>
</feature>
<name>A0ABP8UT33_9ACTN</name>
<accession>A0ABP8UT33</accession>
<comment type="caution">
    <text evidence="4">The sequence shown here is derived from an EMBL/GenBank/DDBJ whole genome shotgun (WGS) entry which is preliminary data.</text>
</comment>
<protein>
    <submittedName>
        <fullName evidence="4">DUF5808 domain-containing protein</fullName>
    </submittedName>
</protein>
<evidence type="ECO:0000256" key="1">
    <source>
        <dbReference type="SAM" id="Phobius"/>
    </source>
</evidence>
<keyword evidence="1" id="KW-0812">Transmembrane</keyword>
<dbReference type="InterPro" id="IPR012867">
    <property type="entry name" value="DUF1648"/>
</dbReference>